<dbReference type="Proteomes" id="UP000887229">
    <property type="component" value="Unassembled WGS sequence"/>
</dbReference>
<feature type="coiled-coil region" evidence="11">
    <location>
        <begin position="559"/>
        <end position="622"/>
    </location>
</feature>
<evidence type="ECO:0000259" key="12">
    <source>
        <dbReference type="Pfam" id="PF16714"/>
    </source>
</evidence>
<dbReference type="GO" id="GO:0006437">
    <property type="term" value="P:tyrosyl-tRNA aminoacylation"/>
    <property type="evidence" value="ECO:0007669"/>
    <property type="project" value="InterPro"/>
</dbReference>
<name>A0A9P8CQG0_9HYPO</name>
<comment type="caution">
    <text evidence="13">The sequence shown here is derived from an EMBL/GenBank/DDBJ whole genome shotgun (WGS) entry which is preliminary data.</text>
</comment>
<dbReference type="SUPFAM" id="SSF52374">
    <property type="entry name" value="Nucleotidylyl transferase"/>
    <property type="match status" value="1"/>
</dbReference>
<keyword evidence="6 10" id="KW-0067">ATP-binding</keyword>
<dbReference type="EC" id="6.1.1.1" evidence="10"/>
<keyword evidence="5 10" id="KW-0547">Nucleotide-binding</keyword>
<dbReference type="InterPro" id="IPR001412">
    <property type="entry name" value="aa-tRNA-synth_I_CS"/>
</dbReference>
<dbReference type="GO" id="GO:0005524">
    <property type="term" value="F:ATP binding"/>
    <property type="evidence" value="ECO:0007669"/>
    <property type="project" value="UniProtKB-KW"/>
</dbReference>
<dbReference type="InterPro" id="IPR014729">
    <property type="entry name" value="Rossmann-like_a/b/a_fold"/>
</dbReference>
<dbReference type="InterPro" id="IPR002305">
    <property type="entry name" value="aa-tRNA-synth_Ic"/>
</dbReference>
<dbReference type="PRINTS" id="PR01040">
    <property type="entry name" value="TRNASYNTHTYR"/>
</dbReference>
<dbReference type="CDD" id="cd00805">
    <property type="entry name" value="TyrRS_core"/>
    <property type="match status" value="1"/>
</dbReference>
<evidence type="ECO:0000256" key="6">
    <source>
        <dbReference type="ARBA" id="ARBA00022840"/>
    </source>
</evidence>
<dbReference type="InterPro" id="IPR036986">
    <property type="entry name" value="S4_RNA-bd_sf"/>
</dbReference>
<dbReference type="Gene3D" id="1.10.240.10">
    <property type="entry name" value="Tyrosyl-Transfer RNA Synthetase"/>
    <property type="match status" value="1"/>
</dbReference>
<evidence type="ECO:0000256" key="4">
    <source>
        <dbReference type="ARBA" id="ARBA00022664"/>
    </source>
</evidence>
<dbReference type="NCBIfam" id="TIGR00234">
    <property type="entry name" value="tyrS"/>
    <property type="match status" value="1"/>
</dbReference>
<keyword evidence="8 10" id="KW-0030">Aminoacyl-tRNA synthetase</keyword>
<dbReference type="RefSeq" id="XP_046119808.1">
    <property type="nucleotide sequence ID" value="XM_046260418.1"/>
</dbReference>
<evidence type="ECO:0000313" key="13">
    <source>
        <dbReference type="EMBL" id="KAG9255884.1"/>
    </source>
</evidence>
<accession>A0A9P8CQG0</accession>
<dbReference type="Pfam" id="PF16714">
    <property type="entry name" value="TyrRSs_C"/>
    <property type="match status" value="1"/>
</dbReference>
<keyword evidence="4" id="KW-0507">mRNA processing</keyword>
<dbReference type="FunFam" id="1.10.240.10:FF:000001">
    <property type="entry name" value="Tyrosine--tRNA ligase"/>
    <property type="match status" value="1"/>
</dbReference>
<dbReference type="AlphaFoldDB" id="A0A9P8CQG0"/>
<dbReference type="InterPro" id="IPR032005">
    <property type="entry name" value="TyrRSs_C"/>
</dbReference>
<dbReference type="PANTHER" id="PTHR11766:SF0">
    <property type="entry name" value="TYROSINE--TRNA LIGASE, MITOCHONDRIAL"/>
    <property type="match status" value="1"/>
</dbReference>
<evidence type="ECO:0000313" key="14">
    <source>
        <dbReference type="Proteomes" id="UP000887229"/>
    </source>
</evidence>
<keyword evidence="14" id="KW-1185">Reference proteome</keyword>
<evidence type="ECO:0000256" key="7">
    <source>
        <dbReference type="ARBA" id="ARBA00022917"/>
    </source>
</evidence>
<dbReference type="Gene3D" id="3.10.290.10">
    <property type="entry name" value="RNA-binding S4 domain"/>
    <property type="match status" value="1"/>
</dbReference>
<feature type="domain" description="Tyrosyl-tRNA synthetase C-terminal" evidence="12">
    <location>
        <begin position="434"/>
        <end position="550"/>
    </location>
</feature>
<comment type="similarity">
    <text evidence="2 10">Belongs to the class-I aminoacyl-tRNA synthetase family.</text>
</comment>
<dbReference type="PANTHER" id="PTHR11766">
    <property type="entry name" value="TYROSYL-TRNA SYNTHETASE"/>
    <property type="match status" value="1"/>
</dbReference>
<proteinExistence type="inferred from homology"/>
<dbReference type="GeneID" id="70291321"/>
<keyword evidence="7 10" id="KW-0648">Protein biosynthesis</keyword>
<dbReference type="GO" id="GO:0004831">
    <property type="term" value="F:tyrosine-tRNA ligase activity"/>
    <property type="evidence" value="ECO:0007669"/>
    <property type="project" value="UniProtKB-EC"/>
</dbReference>
<dbReference type="OrthoDB" id="337870at2759"/>
<evidence type="ECO:0000256" key="11">
    <source>
        <dbReference type="SAM" id="Coils"/>
    </source>
</evidence>
<keyword evidence="3 10" id="KW-0436">Ligase</keyword>
<dbReference type="GO" id="GO:0003723">
    <property type="term" value="F:RNA binding"/>
    <property type="evidence" value="ECO:0007669"/>
    <property type="project" value="InterPro"/>
</dbReference>
<dbReference type="GO" id="GO:0005829">
    <property type="term" value="C:cytosol"/>
    <property type="evidence" value="ECO:0007669"/>
    <property type="project" value="TreeGrafter"/>
</dbReference>
<sequence>MAPRIPASVRSFPRLAQQCALCAGRSTTLHAQATRQIATSFLDKVAAGEQRWEERAQKISSGEITHPWDILNERGYIKDVAGNPDRIREILRIKRVGGYVGVDPTADSMHVGHLLPMMALFWMWMQGYPAVLLLGGSTARIGDPTDRMDSRKVLSNAEIGKNITKIHYQLGRLWDNVVKLREKYGYEDDWAAKRALYNNNMWLGNLTLYDFSKRLARNMRMGPLLSRDTVKRRLNESEEGMSLGEFMYPLLQGWDFWHLHNKQNVQFQIGGSDQYGNIVSGIEVLKTVRESEEAPHFKMDNSWQNEPFGFTVPLLTDSSGAKFGKSAGNAVWLDEFKTSPFELYGYFMRRPDEDLEKLLKLFTFMPLKQISQIMEEHMREPSKRIANHHLAFEVLSLVYGSQRALQEAQQHQFRFGGELPTIDKVPSDESGIITSNNAPRSDIQLPESVMKLPPAKILYACGLASSASDGHRLLTKKGAYVAAQPGQRRGLVPGNLSWTPMELWYPEDSLKFLIDNKLLILRKGKHNVRIIELVPDEEWKASGKVYPGEPYTGTLRRVVKKLKEDYAAKGEELSEAEIRRMLKELKDADAPTVANNPNIELLSKAEMRLKKTEEKVEKAKSRSS</sequence>
<comment type="catalytic activity">
    <reaction evidence="9 10">
        <text>tRNA(Tyr) + L-tyrosine + ATP = L-tyrosyl-tRNA(Tyr) + AMP + diphosphate + H(+)</text>
        <dbReference type="Rhea" id="RHEA:10220"/>
        <dbReference type="Rhea" id="RHEA-COMP:9706"/>
        <dbReference type="Rhea" id="RHEA-COMP:9707"/>
        <dbReference type="ChEBI" id="CHEBI:15378"/>
        <dbReference type="ChEBI" id="CHEBI:30616"/>
        <dbReference type="ChEBI" id="CHEBI:33019"/>
        <dbReference type="ChEBI" id="CHEBI:58315"/>
        <dbReference type="ChEBI" id="CHEBI:78442"/>
        <dbReference type="ChEBI" id="CHEBI:78536"/>
        <dbReference type="ChEBI" id="CHEBI:456215"/>
        <dbReference type="EC" id="6.1.1.1"/>
    </reaction>
</comment>
<evidence type="ECO:0000256" key="8">
    <source>
        <dbReference type="ARBA" id="ARBA00023146"/>
    </source>
</evidence>
<dbReference type="PROSITE" id="PS00178">
    <property type="entry name" value="AA_TRNA_LIGASE_I"/>
    <property type="match status" value="1"/>
</dbReference>
<evidence type="ECO:0000256" key="9">
    <source>
        <dbReference type="ARBA" id="ARBA00048248"/>
    </source>
</evidence>
<dbReference type="FunFam" id="3.40.50.620:FF:000227">
    <property type="entry name" value="Tyrosine--tRNA ligase"/>
    <property type="match status" value="1"/>
</dbReference>
<dbReference type="Pfam" id="PF00579">
    <property type="entry name" value="tRNA-synt_1b"/>
    <property type="match status" value="1"/>
</dbReference>
<dbReference type="Gene3D" id="3.40.50.620">
    <property type="entry name" value="HUPs"/>
    <property type="match status" value="1"/>
</dbReference>
<gene>
    <name evidence="13" type="ORF">F5Z01DRAFT_522934</name>
</gene>
<evidence type="ECO:0000256" key="3">
    <source>
        <dbReference type="ARBA" id="ARBA00022598"/>
    </source>
</evidence>
<dbReference type="InterPro" id="IPR024088">
    <property type="entry name" value="Tyr-tRNA-ligase_bac-type"/>
</dbReference>
<evidence type="ECO:0000256" key="2">
    <source>
        <dbReference type="ARBA" id="ARBA00005594"/>
    </source>
</evidence>
<keyword evidence="11" id="KW-0175">Coiled coil</keyword>
<dbReference type="GO" id="GO:0006397">
    <property type="term" value="P:mRNA processing"/>
    <property type="evidence" value="ECO:0007669"/>
    <property type="project" value="UniProtKB-KW"/>
</dbReference>
<dbReference type="GO" id="GO:0005759">
    <property type="term" value="C:mitochondrial matrix"/>
    <property type="evidence" value="ECO:0007669"/>
    <property type="project" value="UniProtKB-SubCell"/>
</dbReference>
<evidence type="ECO:0000256" key="1">
    <source>
        <dbReference type="ARBA" id="ARBA00004305"/>
    </source>
</evidence>
<comment type="subcellular location">
    <subcellularLocation>
        <location evidence="1">Mitochondrion matrix</location>
    </subcellularLocation>
</comment>
<protein>
    <recommendedName>
        <fullName evidence="10">Tyrosine--tRNA ligase</fullName>
        <ecNumber evidence="10">6.1.1.1</ecNumber>
    </recommendedName>
    <alternativeName>
        <fullName evidence="10">Tyrosyl-tRNA synthetase</fullName>
    </alternativeName>
</protein>
<dbReference type="EMBL" id="MU251249">
    <property type="protein sequence ID" value="KAG9255884.1"/>
    <property type="molecule type" value="Genomic_DNA"/>
</dbReference>
<evidence type="ECO:0000256" key="10">
    <source>
        <dbReference type="RuleBase" id="RU361234"/>
    </source>
</evidence>
<organism evidence="13 14">
    <name type="scientific">Emericellopsis atlantica</name>
    <dbReference type="NCBI Taxonomy" id="2614577"/>
    <lineage>
        <taxon>Eukaryota</taxon>
        <taxon>Fungi</taxon>
        <taxon>Dikarya</taxon>
        <taxon>Ascomycota</taxon>
        <taxon>Pezizomycotina</taxon>
        <taxon>Sordariomycetes</taxon>
        <taxon>Hypocreomycetidae</taxon>
        <taxon>Hypocreales</taxon>
        <taxon>Bionectriaceae</taxon>
        <taxon>Emericellopsis</taxon>
    </lineage>
</organism>
<reference evidence="13" key="1">
    <citation type="journal article" date="2021" name="IMA Fungus">
        <title>Genomic characterization of three marine fungi, including Emericellopsis atlantica sp. nov. with signatures of a generalist lifestyle and marine biomass degradation.</title>
        <authorList>
            <person name="Hagestad O.C."/>
            <person name="Hou L."/>
            <person name="Andersen J.H."/>
            <person name="Hansen E.H."/>
            <person name="Altermark B."/>
            <person name="Li C."/>
            <person name="Kuhnert E."/>
            <person name="Cox R.J."/>
            <person name="Crous P.W."/>
            <person name="Spatafora J.W."/>
            <person name="Lail K."/>
            <person name="Amirebrahimi M."/>
            <person name="Lipzen A."/>
            <person name="Pangilinan J."/>
            <person name="Andreopoulos W."/>
            <person name="Hayes R.D."/>
            <person name="Ng V."/>
            <person name="Grigoriev I.V."/>
            <person name="Jackson S.A."/>
            <person name="Sutton T.D.S."/>
            <person name="Dobson A.D.W."/>
            <person name="Rama T."/>
        </authorList>
    </citation>
    <scope>NUCLEOTIDE SEQUENCE</scope>
    <source>
        <strain evidence="13">TS7</strain>
    </source>
</reference>
<dbReference type="InterPro" id="IPR002307">
    <property type="entry name" value="Tyr-tRNA-ligase"/>
</dbReference>
<evidence type="ECO:0000256" key="5">
    <source>
        <dbReference type="ARBA" id="ARBA00022741"/>
    </source>
</evidence>